<dbReference type="SUPFAM" id="SSF52440">
    <property type="entry name" value="PreATP-grasp domain"/>
    <property type="match status" value="1"/>
</dbReference>
<evidence type="ECO:0000256" key="4">
    <source>
        <dbReference type="ARBA" id="ARBA00022840"/>
    </source>
</evidence>
<keyword evidence="4 5" id="KW-0067">ATP-binding</keyword>
<reference evidence="9 10" key="1">
    <citation type="journal article" date="2014" name="Genome Announc.">
        <title>Complete Genome Sequence of Hyphomicrobium nitrativorans Strain NL23, a Denitrifying Bacterium Isolated from Biofilm of a Methanol-Fed Denitrification System Treating Seawater at the Montreal Biodome.</title>
        <authorList>
            <person name="Martineau C."/>
            <person name="Villeneuve C."/>
            <person name="Mauffrey F."/>
            <person name="Villemur R."/>
        </authorList>
    </citation>
    <scope>NUCLEOTIDE SEQUENCE [LARGE SCALE GENOMIC DNA]</scope>
    <source>
        <strain evidence="9">NL23</strain>
    </source>
</reference>
<organism evidence="9 10">
    <name type="scientific">Hyphomicrobium nitrativorans NL23</name>
    <dbReference type="NCBI Taxonomy" id="1029756"/>
    <lineage>
        <taxon>Bacteria</taxon>
        <taxon>Pseudomonadati</taxon>
        <taxon>Pseudomonadota</taxon>
        <taxon>Alphaproteobacteria</taxon>
        <taxon>Hyphomicrobiales</taxon>
        <taxon>Hyphomicrobiaceae</taxon>
        <taxon>Hyphomicrobium</taxon>
    </lineage>
</organism>
<dbReference type="SUPFAM" id="SSF51246">
    <property type="entry name" value="Rudiment single hybrid motif"/>
    <property type="match status" value="1"/>
</dbReference>
<keyword evidence="10" id="KW-1185">Reference proteome</keyword>
<feature type="binding site" evidence="5">
    <location>
        <position position="211"/>
    </location>
    <ligand>
        <name>ATP</name>
        <dbReference type="ChEBI" id="CHEBI:30616"/>
    </ligand>
</feature>
<dbReference type="GO" id="GO:0046872">
    <property type="term" value="F:metal ion binding"/>
    <property type="evidence" value="ECO:0007669"/>
    <property type="project" value="InterPro"/>
</dbReference>
<dbReference type="STRING" id="1029756.W911_10695"/>
<dbReference type="EMBL" id="CP006912">
    <property type="protein sequence ID" value="AHB48757.1"/>
    <property type="molecule type" value="Genomic_DNA"/>
</dbReference>
<evidence type="ECO:0000259" key="8">
    <source>
        <dbReference type="PROSITE" id="PS50975"/>
    </source>
</evidence>
<keyword evidence="9" id="KW-0456">Lyase</keyword>
<dbReference type="NCBIfam" id="NF004676">
    <property type="entry name" value="PRK06019.1-2"/>
    <property type="match status" value="1"/>
</dbReference>
<evidence type="ECO:0000256" key="7">
    <source>
        <dbReference type="SAM" id="MobiDB-lite"/>
    </source>
</evidence>
<dbReference type="NCBIfam" id="TIGR01161">
    <property type="entry name" value="purK"/>
    <property type="match status" value="1"/>
</dbReference>
<dbReference type="InterPro" id="IPR005875">
    <property type="entry name" value="PurK"/>
</dbReference>
<dbReference type="PANTHER" id="PTHR11609:SF5">
    <property type="entry name" value="PHOSPHORIBOSYLAMINOIMIDAZOLE CARBOXYLASE"/>
    <property type="match status" value="1"/>
</dbReference>
<dbReference type="OrthoDB" id="9804625at2"/>
<dbReference type="HOGENOM" id="CLU_011534_0_1_5"/>
<comment type="pathway">
    <text evidence="5 6">Purine metabolism; IMP biosynthesis via de novo pathway; 5-amino-1-(5-phospho-D-ribosyl)imidazole-4-carboxylate from 5-amino-1-(5-phospho-D-ribosyl)imidazole (N5-CAIR route): step 1/2.</text>
</comment>
<feature type="binding site" evidence="5">
    <location>
        <begin position="180"/>
        <end position="183"/>
    </location>
    <ligand>
        <name>ATP</name>
        <dbReference type="ChEBI" id="CHEBI:30616"/>
    </ligand>
</feature>
<keyword evidence="3 5" id="KW-0658">Purine biosynthesis</keyword>
<evidence type="ECO:0000256" key="1">
    <source>
        <dbReference type="ARBA" id="ARBA00022598"/>
    </source>
</evidence>
<accession>V5SE35</accession>
<evidence type="ECO:0000256" key="2">
    <source>
        <dbReference type="ARBA" id="ARBA00022741"/>
    </source>
</evidence>
<dbReference type="Gene3D" id="3.30.1490.20">
    <property type="entry name" value="ATP-grasp fold, A domain"/>
    <property type="match status" value="1"/>
</dbReference>
<dbReference type="HAMAP" id="MF_01928">
    <property type="entry name" value="PurK"/>
    <property type="match status" value="1"/>
</dbReference>
<feature type="binding site" evidence="5">
    <location>
        <position position="145"/>
    </location>
    <ligand>
        <name>ATP</name>
        <dbReference type="ChEBI" id="CHEBI:30616"/>
    </ligand>
</feature>
<comment type="function">
    <text evidence="6">Catalyzes the ATP-dependent conversion of 5-aminoimidazole ribonucleotide (AIR) and HCO(3)- to N5-carboxyaminoimidazole ribonucleotide (N5-CAIR).</text>
</comment>
<dbReference type="Gene3D" id="3.40.50.20">
    <property type="match status" value="1"/>
</dbReference>
<dbReference type="InterPro" id="IPR003135">
    <property type="entry name" value="ATP-grasp_carboxylate-amine"/>
</dbReference>
<dbReference type="Pfam" id="PF22660">
    <property type="entry name" value="RS_preATP-grasp-like"/>
    <property type="match status" value="1"/>
</dbReference>
<dbReference type="AlphaFoldDB" id="V5SE35"/>
<evidence type="ECO:0000256" key="5">
    <source>
        <dbReference type="HAMAP-Rule" id="MF_01928"/>
    </source>
</evidence>
<keyword evidence="1 5" id="KW-0436">Ligase</keyword>
<keyword evidence="2 5" id="KW-0547">Nucleotide-binding</keyword>
<evidence type="ECO:0000256" key="3">
    <source>
        <dbReference type="ARBA" id="ARBA00022755"/>
    </source>
</evidence>
<dbReference type="Pfam" id="PF17769">
    <property type="entry name" value="PurK_C"/>
    <property type="match status" value="1"/>
</dbReference>
<comment type="subunit">
    <text evidence="5 6">Homodimer.</text>
</comment>
<name>V5SE35_9HYPH</name>
<dbReference type="InterPro" id="IPR013815">
    <property type="entry name" value="ATP_grasp_subdomain_1"/>
</dbReference>
<dbReference type="RefSeq" id="WP_023787491.1">
    <property type="nucleotide sequence ID" value="NC_022997.1"/>
</dbReference>
<feature type="binding site" evidence="5">
    <location>
        <position position="105"/>
    </location>
    <ligand>
        <name>ATP</name>
        <dbReference type="ChEBI" id="CHEBI:30616"/>
    </ligand>
</feature>
<evidence type="ECO:0000313" key="10">
    <source>
        <dbReference type="Proteomes" id="UP000018542"/>
    </source>
</evidence>
<dbReference type="NCBIfam" id="NF004679">
    <property type="entry name" value="PRK06019.1-5"/>
    <property type="match status" value="1"/>
</dbReference>
<dbReference type="InterPro" id="IPR054350">
    <property type="entry name" value="PurT/PurK_preATP-grasp"/>
</dbReference>
<gene>
    <name evidence="5 6" type="primary">purK</name>
    <name evidence="9" type="ORF">W911_10695</name>
</gene>
<dbReference type="UniPathway" id="UPA00074">
    <property type="reaction ID" value="UER00942"/>
</dbReference>
<dbReference type="GO" id="GO:0006189">
    <property type="term" value="P:'de novo' IMP biosynthetic process"/>
    <property type="evidence" value="ECO:0007669"/>
    <property type="project" value="UniProtKB-UniRule"/>
</dbReference>
<dbReference type="GO" id="GO:0005829">
    <property type="term" value="C:cytosol"/>
    <property type="evidence" value="ECO:0007669"/>
    <property type="project" value="TreeGrafter"/>
</dbReference>
<dbReference type="InterPro" id="IPR011761">
    <property type="entry name" value="ATP-grasp"/>
</dbReference>
<dbReference type="GO" id="GO:0005524">
    <property type="term" value="F:ATP binding"/>
    <property type="evidence" value="ECO:0007669"/>
    <property type="project" value="UniProtKB-UniRule"/>
</dbReference>
<dbReference type="Pfam" id="PF02222">
    <property type="entry name" value="ATP-grasp"/>
    <property type="match status" value="1"/>
</dbReference>
<dbReference type="FunFam" id="3.30.1490.20:FF:000015">
    <property type="entry name" value="N5-carboxyaminoimidazole ribonucleotide synthase"/>
    <property type="match status" value="1"/>
</dbReference>
<proteinExistence type="inferred from homology"/>
<feature type="region of interest" description="Disordered" evidence="7">
    <location>
        <begin position="340"/>
        <end position="360"/>
    </location>
</feature>
<dbReference type="GO" id="GO:0034028">
    <property type="term" value="F:5-(carboxyamino)imidazole ribonucleotide synthase activity"/>
    <property type="evidence" value="ECO:0007669"/>
    <property type="project" value="UniProtKB-UniRule"/>
</dbReference>
<dbReference type="PATRIC" id="fig|1029756.8.peg.2225"/>
<dbReference type="InterPro" id="IPR011054">
    <property type="entry name" value="Rudment_hybrid_motif"/>
</dbReference>
<feature type="compositionally biased region" description="Basic residues" evidence="7">
    <location>
        <begin position="346"/>
        <end position="360"/>
    </location>
</feature>
<dbReference type="GO" id="GO:0004638">
    <property type="term" value="F:phosphoribosylaminoimidazole carboxylase activity"/>
    <property type="evidence" value="ECO:0007669"/>
    <property type="project" value="InterPro"/>
</dbReference>
<dbReference type="KEGG" id="hni:W911_10695"/>
<dbReference type="InterPro" id="IPR040686">
    <property type="entry name" value="PurK_C"/>
</dbReference>
<evidence type="ECO:0000313" key="9">
    <source>
        <dbReference type="EMBL" id="AHB48757.1"/>
    </source>
</evidence>
<feature type="binding site" evidence="5">
    <location>
        <position position="188"/>
    </location>
    <ligand>
        <name>ATP</name>
        <dbReference type="ChEBI" id="CHEBI:30616"/>
    </ligand>
</feature>
<dbReference type="PANTHER" id="PTHR11609">
    <property type="entry name" value="PURINE BIOSYNTHESIS PROTEIN 6/7, PUR6/7"/>
    <property type="match status" value="1"/>
</dbReference>
<protein>
    <recommendedName>
        <fullName evidence="5 6">N5-carboxyaminoimidazole ribonucleotide synthase</fullName>
        <shortName evidence="5 6">N5-CAIR synthase</shortName>
        <ecNumber evidence="5 6">6.3.4.18</ecNumber>
    </recommendedName>
    <alternativeName>
        <fullName evidence="5 6">5-(carboxyamino)imidazole ribonucleotide synthetase</fullName>
    </alternativeName>
</protein>
<dbReference type="Gene3D" id="3.30.470.20">
    <property type="entry name" value="ATP-grasp fold, B domain"/>
    <property type="match status" value="1"/>
</dbReference>
<dbReference type="Proteomes" id="UP000018542">
    <property type="component" value="Chromosome"/>
</dbReference>
<comment type="catalytic activity">
    <reaction evidence="5 6">
        <text>5-amino-1-(5-phospho-beta-D-ribosyl)imidazole + hydrogencarbonate + ATP = 5-carboxyamino-1-(5-phospho-D-ribosyl)imidazole + ADP + phosphate + 2 H(+)</text>
        <dbReference type="Rhea" id="RHEA:19317"/>
        <dbReference type="ChEBI" id="CHEBI:15378"/>
        <dbReference type="ChEBI" id="CHEBI:17544"/>
        <dbReference type="ChEBI" id="CHEBI:30616"/>
        <dbReference type="ChEBI" id="CHEBI:43474"/>
        <dbReference type="ChEBI" id="CHEBI:58730"/>
        <dbReference type="ChEBI" id="CHEBI:137981"/>
        <dbReference type="ChEBI" id="CHEBI:456216"/>
        <dbReference type="EC" id="6.3.4.18"/>
    </reaction>
</comment>
<dbReference type="PROSITE" id="PS50975">
    <property type="entry name" value="ATP_GRASP"/>
    <property type="match status" value="1"/>
</dbReference>
<feature type="domain" description="ATP-grasp" evidence="8">
    <location>
        <begin position="109"/>
        <end position="298"/>
    </location>
</feature>
<comment type="function">
    <text evidence="5">Catalyzes the ATP-dependent conversion of 5-aminoimidazole ribonucleotide (AIR) and HCO(3)(-) to N5-carboxyaminoimidazole ribonucleotide (N5-CAIR).</text>
</comment>
<dbReference type="SUPFAM" id="SSF56059">
    <property type="entry name" value="Glutathione synthetase ATP-binding domain-like"/>
    <property type="match status" value="1"/>
</dbReference>
<feature type="binding site" evidence="5">
    <location>
        <begin position="150"/>
        <end position="156"/>
    </location>
    <ligand>
        <name>ATP</name>
        <dbReference type="ChEBI" id="CHEBI:30616"/>
    </ligand>
</feature>
<evidence type="ECO:0000256" key="6">
    <source>
        <dbReference type="RuleBase" id="RU361200"/>
    </source>
</evidence>
<dbReference type="EC" id="6.3.4.18" evidence="5 6"/>
<feature type="binding site" evidence="5">
    <location>
        <begin position="268"/>
        <end position="269"/>
    </location>
    <ligand>
        <name>ATP</name>
        <dbReference type="ChEBI" id="CHEBI:30616"/>
    </ligand>
</feature>
<comment type="similarity">
    <text evidence="5 6">Belongs to the PurK/PurT family.</text>
</comment>
<dbReference type="InterPro" id="IPR016185">
    <property type="entry name" value="PreATP-grasp_dom_sf"/>
</dbReference>
<sequence>MSALPPGSTIGILGGGQLGRMMSLAAGRLGLKCHIYSDVRGPACDFAAASTIAPYEDTAKIRAFAEAVDVVTYEFENVPLEAAAAAEAVAPVRPGPKALEVAQDRLAEKTFIRDLGIPVAPFAAVDNAASFDAAAAGIGGAGILKTRRLGYDGKGQMRIASAAELPGAFEALKGVPSILEGLVPFAFEVSVLVVRGVNGETRFYDVPLNTHKEGILDTSTVPSPIPPAHAKRATELAAAIADALGYVGVLGVEMFYLGADAPEPLVINEIAPRVHNSGHWTQDACLVSQFENHIRAVAGWPLGATERHSDVTMTNLIGADVDRWAALAAEPGTALHLYGKPEARPGRKMGHVNRIRPRSA</sequence>